<dbReference type="InterPro" id="IPR011333">
    <property type="entry name" value="SKP1/BTB/POZ_sf"/>
</dbReference>
<dbReference type="STRING" id="154538.A0A1M2VPD7"/>
<dbReference type="CDD" id="cd18186">
    <property type="entry name" value="BTB_POZ_ZBTB_KLHL-like"/>
    <property type="match status" value="1"/>
</dbReference>
<feature type="domain" description="BTB" evidence="2">
    <location>
        <begin position="44"/>
        <end position="74"/>
    </location>
</feature>
<evidence type="ECO:0000256" key="1">
    <source>
        <dbReference type="SAM" id="MobiDB-lite"/>
    </source>
</evidence>
<name>A0A1M2VPD7_TRAPU</name>
<evidence type="ECO:0000259" key="2">
    <source>
        <dbReference type="Pfam" id="PF00651"/>
    </source>
</evidence>
<keyword evidence="4" id="KW-1185">Reference proteome</keyword>
<dbReference type="AlphaFoldDB" id="A0A1M2VPD7"/>
<feature type="region of interest" description="Disordered" evidence="1">
    <location>
        <begin position="1"/>
        <end position="20"/>
    </location>
</feature>
<dbReference type="Pfam" id="PF00651">
    <property type="entry name" value="BTB"/>
    <property type="match status" value="1"/>
</dbReference>
<dbReference type="OMA" id="HMISAII"/>
<accession>A0A1M2VPD7</accession>
<gene>
    <name evidence="3" type="ORF">TRAPUB_14068</name>
</gene>
<comment type="caution">
    <text evidence="3">The sequence shown here is derived from an EMBL/GenBank/DDBJ whole genome shotgun (WGS) entry which is preliminary data.</text>
</comment>
<evidence type="ECO:0000313" key="3">
    <source>
        <dbReference type="EMBL" id="OJT09465.1"/>
    </source>
</evidence>
<organism evidence="3 4">
    <name type="scientific">Trametes pubescens</name>
    <name type="common">White-rot fungus</name>
    <dbReference type="NCBI Taxonomy" id="154538"/>
    <lineage>
        <taxon>Eukaryota</taxon>
        <taxon>Fungi</taxon>
        <taxon>Dikarya</taxon>
        <taxon>Basidiomycota</taxon>
        <taxon>Agaricomycotina</taxon>
        <taxon>Agaricomycetes</taxon>
        <taxon>Polyporales</taxon>
        <taxon>Polyporaceae</taxon>
        <taxon>Trametes</taxon>
    </lineage>
</organism>
<proteinExistence type="predicted"/>
<protein>
    <recommendedName>
        <fullName evidence="2">BTB domain-containing protein</fullName>
    </recommendedName>
</protein>
<dbReference type="InterPro" id="IPR000210">
    <property type="entry name" value="BTB/POZ_dom"/>
</dbReference>
<dbReference type="Proteomes" id="UP000184267">
    <property type="component" value="Unassembled WGS sequence"/>
</dbReference>
<evidence type="ECO:0000313" key="4">
    <source>
        <dbReference type="Proteomes" id="UP000184267"/>
    </source>
</evidence>
<dbReference type="OrthoDB" id="3036049at2759"/>
<dbReference type="EMBL" id="MNAD01000911">
    <property type="protein sequence ID" value="OJT09465.1"/>
    <property type="molecule type" value="Genomic_DNA"/>
</dbReference>
<dbReference type="Gene3D" id="3.30.710.10">
    <property type="entry name" value="Potassium Channel Kv1.1, Chain A"/>
    <property type="match status" value="1"/>
</dbReference>
<reference evidence="3 4" key="1">
    <citation type="submission" date="2016-10" db="EMBL/GenBank/DDBJ databases">
        <title>Genome sequence of the basidiomycete white-rot fungus Trametes pubescens.</title>
        <authorList>
            <person name="Makela M.R."/>
            <person name="Granchi Z."/>
            <person name="Peng M."/>
            <person name="De Vries R.P."/>
            <person name="Grigoriev I."/>
            <person name="Riley R."/>
            <person name="Hilden K."/>
        </authorList>
    </citation>
    <scope>NUCLEOTIDE SEQUENCE [LARGE SCALE GENOMIC DNA]</scope>
    <source>
        <strain evidence="3 4">FBCC735</strain>
    </source>
</reference>
<sequence>MSNSAGSHKRRRTAFDAQQSVDSTVEASTTITRDTEFWFEDGTIILVAKNVQFRVFKGILSDHSPVFRDMFSLPQPASASILQGATDAFDACPVVHLSDSPEDLRHVLRACIPKSDSNFNLFIQKDPSFPAISAIICIGHKYQMQHLVAQGVQYPKRHFTDDLAAWANGTLCSRVRRRPQAQAIAIFNIARLINEPSLLPTALLMCCSLDQAIINGWYTREDGTRETLSLEDRASFRARNSTSSCPLRSSPGDARLHFPDASFERVHTIGGVNRAHPVDEPALPPTARAVCRVLLA</sequence>